<accession>A0AAE0ZLK8</accession>
<gene>
    <name evidence="2" type="ORF">RRG08_016917</name>
</gene>
<name>A0AAE0ZLK8_9GAST</name>
<evidence type="ECO:0000313" key="2">
    <source>
        <dbReference type="EMBL" id="KAK3771513.1"/>
    </source>
</evidence>
<feature type="region of interest" description="Disordered" evidence="1">
    <location>
        <begin position="35"/>
        <end position="68"/>
    </location>
</feature>
<dbReference type="Proteomes" id="UP001283361">
    <property type="component" value="Unassembled WGS sequence"/>
</dbReference>
<reference evidence="2" key="1">
    <citation type="journal article" date="2023" name="G3 (Bethesda)">
        <title>A reference genome for the long-term kleptoplast-retaining sea slug Elysia crispata morphotype clarki.</title>
        <authorList>
            <person name="Eastman K.E."/>
            <person name="Pendleton A.L."/>
            <person name="Shaikh M.A."/>
            <person name="Suttiyut T."/>
            <person name="Ogas R."/>
            <person name="Tomko P."/>
            <person name="Gavelis G."/>
            <person name="Widhalm J.R."/>
            <person name="Wisecaver J.H."/>
        </authorList>
    </citation>
    <scope>NUCLEOTIDE SEQUENCE</scope>
    <source>
        <strain evidence="2">ECLA1</strain>
    </source>
</reference>
<protein>
    <submittedName>
        <fullName evidence="2">Uncharacterized protein</fullName>
    </submittedName>
</protein>
<organism evidence="2 3">
    <name type="scientific">Elysia crispata</name>
    <name type="common">lettuce slug</name>
    <dbReference type="NCBI Taxonomy" id="231223"/>
    <lineage>
        <taxon>Eukaryota</taxon>
        <taxon>Metazoa</taxon>
        <taxon>Spiralia</taxon>
        <taxon>Lophotrochozoa</taxon>
        <taxon>Mollusca</taxon>
        <taxon>Gastropoda</taxon>
        <taxon>Heterobranchia</taxon>
        <taxon>Euthyneura</taxon>
        <taxon>Panpulmonata</taxon>
        <taxon>Sacoglossa</taxon>
        <taxon>Placobranchoidea</taxon>
        <taxon>Plakobranchidae</taxon>
        <taxon>Elysia</taxon>
    </lineage>
</organism>
<evidence type="ECO:0000313" key="3">
    <source>
        <dbReference type="Proteomes" id="UP001283361"/>
    </source>
</evidence>
<evidence type="ECO:0000256" key="1">
    <source>
        <dbReference type="SAM" id="MobiDB-lite"/>
    </source>
</evidence>
<keyword evidence="3" id="KW-1185">Reference proteome</keyword>
<feature type="compositionally biased region" description="Low complexity" evidence="1">
    <location>
        <begin position="41"/>
        <end position="68"/>
    </location>
</feature>
<comment type="caution">
    <text evidence="2">The sequence shown here is derived from an EMBL/GenBank/DDBJ whole genome shotgun (WGS) entry which is preliminary data.</text>
</comment>
<proteinExistence type="predicted"/>
<dbReference type="AlphaFoldDB" id="A0AAE0ZLK8"/>
<sequence length="68" mass="7339">MDSLMLLCSIADVQEEEMVEEFIIYLKDKKNSKVNHQLQNATDPSAPSTSVTDPSAPSASSTDPSAPK</sequence>
<dbReference type="EMBL" id="JAWDGP010003728">
    <property type="protein sequence ID" value="KAK3771513.1"/>
    <property type="molecule type" value="Genomic_DNA"/>
</dbReference>